<feature type="region of interest" description="Disordered" evidence="1">
    <location>
        <begin position="82"/>
        <end position="111"/>
    </location>
</feature>
<feature type="domain" description="Calcineurin-like phosphoesterase" evidence="2">
    <location>
        <begin position="135"/>
        <end position="314"/>
    </location>
</feature>
<dbReference type="SUPFAM" id="SSF56300">
    <property type="entry name" value="Metallo-dependent phosphatases"/>
    <property type="match status" value="1"/>
</dbReference>
<dbReference type="PANTHER" id="PTHR42850">
    <property type="entry name" value="METALLOPHOSPHOESTERASE"/>
    <property type="match status" value="1"/>
</dbReference>
<accession>A0A9W8G6G3</accession>
<dbReference type="CDD" id="cd00144">
    <property type="entry name" value="MPP_PPP_family"/>
    <property type="match status" value="1"/>
</dbReference>
<proteinExistence type="predicted"/>
<dbReference type="Gene3D" id="3.60.21.10">
    <property type="match status" value="1"/>
</dbReference>
<dbReference type="AlphaFoldDB" id="A0A9W8G6G3"/>
<sequence>MATPIRHLRLFKLVVVILTLLTAAYTFVFARLPSSANAPDSSTVKGVRGKLNGLGLSPSSLPLQHNLAAAPAYPVRLYKRKKHKNDDDTDNEPGDETASGNSDSNASTDAVTQFRASDPTLLISRTFDPNNAPQRLIFIGDIHGSVDQFNNLLDAVNFRQGSDQVILVGDLVAKGPDSIGVIRKAQSINAWATRGNHDDRVIRWREFLDGPGVNLTTSDIQGLEDNGELPYSDFKLSALHYEIARSLSPDDLAYIKSFSVVMTLPEPYMEWVVVHGGLDPSKPILKQDSDNCMNMRNIDSSGPVSTHKDGQAWFDVYAAKMETLTQPASPSSIGSEDFSQINFNKVVYGHDAGRGLQIHEYTKGLDSRCVYGGNLTAFILPGEKLVSVPCPDYDGSVKDDK</sequence>
<protein>
    <recommendedName>
        <fullName evidence="2">Calcineurin-like phosphoesterase domain-containing protein</fullName>
    </recommendedName>
</protein>
<dbReference type="GO" id="GO:0006798">
    <property type="term" value="P:polyphosphate catabolic process"/>
    <property type="evidence" value="ECO:0007669"/>
    <property type="project" value="TreeGrafter"/>
</dbReference>
<dbReference type="PANTHER" id="PTHR42850:SF4">
    <property type="entry name" value="ZINC-DEPENDENT ENDOPOLYPHOSPHATASE"/>
    <property type="match status" value="1"/>
</dbReference>
<organism evidence="3 4">
    <name type="scientific">Coemansia spiralis</name>
    <dbReference type="NCBI Taxonomy" id="417178"/>
    <lineage>
        <taxon>Eukaryota</taxon>
        <taxon>Fungi</taxon>
        <taxon>Fungi incertae sedis</taxon>
        <taxon>Zoopagomycota</taxon>
        <taxon>Kickxellomycotina</taxon>
        <taxon>Kickxellomycetes</taxon>
        <taxon>Kickxellales</taxon>
        <taxon>Kickxellaceae</taxon>
        <taxon>Coemansia</taxon>
    </lineage>
</organism>
<reference evidence="3" key="1">
    <citation type="submission" date="2022-07" db="EMBL/GenBank/DDBJ databases">
        <title>Phylogenomic reconstructions and comparative analyses of Kickxellomycotina fungi.</title>
        <authorList>
            <person name="Reynolds N.K."/>
            <person name="Stajich J.E."/>
            <person name="Barry K."/>
            <person name="Grigoriev I.V."/>
            <person name="Crous P."/>
            <person name="Smith M.E."/>
        </authorList>
    </citation>
    <scope>NUCLEOTIDE SEQUENCE</scope>
    <source>
        <strain evidence="3">NRRL 3115</strain>
    </source>
</reference>
<dbReference type="Pfam" id="PF00149">
    <property type="entry name" value="Metallophos"/>
    <property type="match status" value="1"/>
</dbReference>
<dbReference type="InterPro" id="IPR050126">
    <property type="entry name" value="Ap4A_hydrolase"/>
</dbReference>
<gene>
    <name evidence="3" type="ORF">GGI25_003824</name>
</gene>
<dbReference type="Proteomes" id="UP001151518">
    <property type="component" value="Unassembled WGS sequence"/>
</dbReference>
<dbReference type="InterPro" id="IPR004843">
    <property type="entry name" value="Calcineurin-like_PHP"/>
</dbReference>
<dbReference type="GO" id="GO:0000298">
    <property type="term" value="F:endopolyphosphatase activity"/>
    <property type="evidence" value="ECO:0007669"/>
    <property type="project" value="TreeGrafter"/>
</dbReference>
<evidence type="ECO:0000256" key="1">
    <source>
        <dbReference type="SAM" id="MobiDB-lite"/>
    </source>
</evidence>
<dbReference type="InterPro" id="IPR029052">
    <property type="entry name" value="Metallo-depent_PP-like"/>
</dbReference>
<dbReference type="EMBL" id="JANBTW010000045">
    <property type="protein sequence ID" value="KAJ2675730.1"/>
    <property type="molecule type" value="Genomic_DNA"/>
</dbReference>
<feature type="compositionally biased region" description="Polar residues" evidence="1">
    <location>
        <begin position="98"/>
        <end position="111"/>
    </location>
</feature>
<dbReference type="GO" id="GO:0016791">
    <property type="term" value="F:phosphatase activity"/>
    <property type="evidence" value="ECO:0007669"/>
    <property type="project" value="TreeGrafter"/>
</dbReference>
<comment type="caution">
    <text evidence="3">The sequence shown here is derived from an EMBL/GenBank/DDBJ whole genome shotgun (WGS) entry which is preliminary data.</text>
</comment>
<dbReference type="GO" id="GO:0005737">
    <property type="term" value="C:cytoplasm"/>
    <property type="evidence" value="ECO:0007669"/>
    <property type="project" value="TreeGrafter"/>
</dbReference>
<evidence type="ECO:0000313" key="4">
    <source>
        <dbReference type="Proteomes" id="UP001151518"/>
    </source>
</evidence>
<evidence type="ECO:0000313" key="3">
    <source>
        <dbReference type="EMBL" id="KAJ2675730.1"/>
    </source>
</evidence>
<dbReference type="OrthoDB" id="10267127at2759"/>
<evidence type="ECO:0000259" key="2">
    <source>
        <dbReference type="Pfam" id="PF00149"/>
    </source>
</evidence>
<name>A0A9W8G6G3_9FUNG</name>